<dbReference type="GO" id="GO:0004601">
    <property type="term" value="F:peroxidase activity"/>
    <property type="evidence" value="ECO:0007669"/>
    <property type="project" value="UniProtKB-KW"/>
</dbReference>
<evidence type="ECO:0000313" key="11">
    <source>
        <dbReference type="EMBL" id="MBA1837059.1"/>
    </source>
</evidence>
<keyword evidence="2 11" id="KW-0575">Peroxidase</keyword>
<sequence>MPGVSRRRFLKGTAGAAGVASAGVLLAACENEPSDSGPNTEPLTEAAVAFDGEHQAGIDTPSQASLNLAGFNLKDGVDGRGVARLMRLWTEDARELTAGRNPLSSLEPEMVEWPANLTITCGFGERIFDIANPGVKPRWLHDIPTVPREQLQNEWGQTDLVLQICSDDPVMCAWALRHMTRAGMDYVKTAWLQQGFVNAYGSIPKGQTPRNLFGQVDGTVNPKSDEEYREQVFAADGSTSLVVRRIAMDLDDWERLDRASREVAVGRKLDDGAPLTGGDEFDAPDMNAKDEYGLPVIDKNSHMARAMPPADHPEQRFLRRPYNYTLPPAPGELSNAGLIFLAYQKDPDVQFTPVLERLMEADRLNEWTTHIGSSVYWIPPGTAAPGGSSQGGARGDTFWGETVLSGDRG</sequence>
<accession>A0A7H0K8M7</accession>
<keyword evidence="6" id="KW-0560">Oxidoreductase</keyword>
<keyword evidence="5" id="KW-0732">Signal</keyword>
<feature type="domain" description="Dyp-type peroxidase N-terminal" evidence="9">
    <location>
        <begin position="55"/>
        <end position="196"/>
    </location>
</feature>
<gene>
    <name evidence="11" type="ORF">HMA55_03925</name>
</gene>
<evidence type="ECO:0000256" key="4">
    <source>
        <dbReference type="ARBA" id="ARBA00022723"/>
    </source>
</evidence>
<proteinExistence type="inferred from homology"/>
<dbReference type="GO" id="GO:0046872">
    <property type="term" value="F:metal ion binding"/>
    <property type="evidence" value="ECO:0007669"/>
    <property type="project" value="UniProtKB-KW"/>
</dbReference>
<evidence type="ECO:0000256" key="7">
    <source>
        <dbReference type="ARBA" id="ARBA00023004"/>
    </source>
</evidence>
<dbReference type="AlphaFoldDB" id="A0A7H0K8M7"/>
<reference evidence="11 12" key="1">
    <citation type="submission" date="2020-05" db="EMBL/GenBank/DDBJ databases">
        <title>Descriptions of Corynebacterium xxxx sp. nov., Corynebacterium yyyy sp. nov. and Corynebacterium zzzz sp. nov.</title>
        <authorList>
            <person name="Zhang G."/>
        </authorList>
    </citation>
    <scope>NUCLEOTIDE SEQUENCE [LARGE SCALE GENOMIC DNA]</scope>
    <source>
        <strain evidence="12">zg-913</strain>
    </source>
</reference>
<dbReference type="RefSeq" id="WP_181191773.1">
    <property type="nucleotide sequence ID" value="NZ_JABFED010000002.1"/>
</dbReference>
<evidence type="ECO:0000256" key="6">
    <source>
        <dbReference type="ARBA" id="ARBA00023002"/>
    </source>
</evidence>
<dbReference type="PROSITE" id="PS51404">
    <property type="entry name" value="DYP_PEROXIDASE"/>
    <property type="match status" value="1"/>
</dbReference>
<dbReference type="GO" id="GO:0020037">
    <property type="term" value="F:heme binding"/>
    <property type="evidence" value="ECO:0007669"/>
    <property type="project" value="InterPro"/>
</dbReference>
<dbReference type="PROSITE" id="PS51257">
    <property type="entry name" value="PROKAR_LIPOPROTEIN"/>
    <property type="match status" value="1"/>
</dbReference>
<keyword evidence="12" id="KW-1185">Reference proteome</keyword>
<comment type="cofactor">
    <cofactor evidence="1">
        <name>heme b</name>
        <dbReference type="ChEBI" id="CHEBI:60344"/>
    </cofactor>
</comment>
<evidence type="ECO:0000256" key="1">
    <source>
        <dbReference type="ARBA" id="ARBA00001970"/>
    </source>
</evidence>
<dbReference type="Pfam" id="PF20628">
    <property type="entry name" value="Dyp_perox_C"/>
    <property type="match status" value="1"/>
</dbReference>
<keyword evidence="3" id="KW-0349">Heme</keyword>
<organism evidence="11 12">
    <name type="scientific">Corynebacterium wankanglinii</name>
    <dbReference type="NCBI Taxonomy" id="2735136"/>
    <lineage>
        <taxon>Bacteria</taxon>
        <taxon>Bacillati</taxon>
        <taxon>Actinomycetota</taxon>
        <taxon>Actinomycetes</taxon>
        <taxon>Mycobacteriales</taxon>
        <taxon>Corynebacteriaceae</taxon>
        <taxon>Corynebacterium</taxon>
    </lineage>
</organism>
<dbReference type="NCBIfam" id="TIGR01413">
    <property type="entry name" value="Dyp_perox_fam"/>
    <property type="match status" value="1"/>
</dbReference>
<dbReference type="SUPFAM" id="SSF54909">
    <property type="entry name" value="Dimeric alpha+beta barrel"/>
    <property type="match status" value="1"/>
</dbReference>
<dbReference type="PROSITE" id="PS51318">
    <property type="entry name" value="TAT"/>
    <property type="match status" value="1"/>
</dbReference>
<dbReference type="PANTHER" id="PTHR30521">
    <property type="entry name" value="DEFERROCHELATASE/PEROXIDASE"/>
    <property type="match status" value="1"/>
</dbReference>
<dbReference type="InterPro" id="IPR048328">
    <property type="entry name" value="Dyp_perox_C"/>
</dbReference>
<dbReference type="InterPro" id="IPR006314">
    <property type="entry name" value="Dyp_peroxidase"/>
</dbReference>
<feature type="domain" description="Dyp-type peroxidase C-terminal" evidence="10">
    <location>
        <begin position="208"/>
        <end position="382"/>
    </location>
</feature>
<keyword evidence="7" id="KW-0408">Iron</keyword>
<evidence type="ECO:0000313" key="12">
    <source>
        <dbReference type="Proteomes" id="UP000577408"/>
    </source>
</evidence>
<dbReference type="GO" id="GO:0005829">
    <property type="term" value="C:cytosol"/>
    <property type="evidence" value="ECO:0007669"/>
    <property type="project" value="TreeGrafter"/>
</dbReference>
<dbReference type="EMBL" id="JABFED010000002">
    <property type="protein sequence ID" value="MBA1837059.1"/>
    <property type="molecule type" value="Genomic_DNA"/>
</dbReference>
<evidence type="ECO:0000256" key="2">
    <source>
        <dbReference type="ARBA" id="ARBA00022559"/>
    </source>
</evidence>
<dbReference type="PANTHER" id="PTHR30521:SF4">
    <property type="entry name" value="DEFERROCHELATASE"/>
    <property type="match status" value="1"/>
</dbReference>
<evidence type="ECO:0000259" key="9">
    <source>
        <dbReference type="Pfam" id="PF04261"/>
    </source>
</evidence>
<evidence type="ECO:0000256" key="5">
    <source>
        <dbReference type="ARBA" id="ARBA00022729"/>
    </source>
</evidence>
<comment type="similarity">
    <text evidence="8">Belongs to the DyP-type peroxidase family.</text>
</comment>
<comment type="caution">
    <text evidence="11">The sequence shown here is derived from an EMBL/GenBank/DDBJ whole genome shotgun (WGS) entry which is preliminary data.</text>
</comment>
<dbReference type="InterPro" id="IPR006311">
    <property type="entry name" value="TAT_signal"/>
</dbReference>
<evidence type="ECO:0000259" key="10">
    <source>
        <dbReference type="Pfam" id="PF20628"/>
    </source>
</evidence>
<evidence type="ECO:0000256" key="8">
    <source>
        <dbReference type="ARBA" id="ARBA00025737"/>
    </source>
</evidence>
<dbReference type="InterPro" id="IPR048327">
    <property type="entry name" value="Dyp_perox_N"/>
</dbReference>
<dbReference type="InterPro" id="IPR011008">
    <property type="entry name" value="Dimeric_a/b-barrel"/>
</dbReference>
<name>A0A7H0K8M7_9CORY</name>
<keyword evidence="4" id="KW-0479">Metal-binding</keyword>
<dbReference type="Pfam" id="PF04261">
    <property type="entry name" value="Dyp_perox_N"/>
    <property type="match status" value="1"/>
</dbReference>
<protein>
    <submittedName>
        <fullName evidence="11">Dyp-type peroxidase</fullName>
    </submittedName>
</protein>
<dbReference type="Proteomes" id="UP000577408">
    <property type="component" value="Unassembled WGS sequence"/>
</dbReference>
<evidence type="ECO:0000256" key="3">
    <source>
        <dbReference type="ARBA" id="ARBA00022617"/>
    </source>
</evidence>